<proteinExistence type="predicted"/>
<gene>
    <name evidence="1" type="ORF">NCTC12965_04403</name>
</gene>
<sequence length="68" mass="7576">MTIWWAFKPDGDLGYINRGSARNLNVIAVDPALKQIALADLKQVLIEQEIHLGADKQDSGVYKIPVEK</sequence>
<evidence type="ECO:0000313" key="1">
    <source>
        <dbReference type="EMBL" id="VTR39820.1"/>
    </source>
</evidence>
<organism evidence="1">
    <name type="scientific">Serratia fonticola</name>
    <dbReference type="NCBI Taxonomy" id="47917"/>
    <lineage>
        <taxon>Bacteria</taxon>
        <taxon>Pseudomonadati</taxon>
        <taxon>Pseudomonadota</taxon>
        <taxon>Gammaproteobacteria</taxon>
        <taxon>Enterobacterales</taxon>
        <taxon>Yersiniaceae</taxon>
        <taxon>Serratia</taxon>
    </lineage>
</organism>
<name>A0A4U9V0E2_SERFO</name>
<reference evidence="1" key="1">
    <citation type="submission" date="2019-05" db="EMBL/GenBank/DDBJ databases">
        <authorList>
            <consortium name="Pathogen Informatics"/>
        </authorList>
    </citation>
    <scope>NUCLEOTIDE SEQUENCE [LARGE SCALE GENOMIC DNA]</scope>
    <source>
        <strain evidence="1">NCTC12965</strain>
    </source>
</reference>
<accession>A0A4U9V0E2</accession>
<dbReference type="AlphaFoldDB" id="A0A4U9V0E2"/>
<protein>
    <submittedName>
        <fullName evidence="1">Uncharacterized protein</fullName>
    </submittedName>
</protein>
<dbReference type="EMBL" id="CABEEZ010000097">
    <property type="protein sequence ID" value="VTR39820.1"/>
    <property type="molecule type" value="Genomic_DNA"/>
</dbReference>